<sequence>MKLDESVCDRRMSLNEIERATEVAQWCVVAGDDKASAEPVQTVERRGFETGIPLEHGVPYVTEALDDNGQVLATGTPQA</sequence>
<reference evidence="1 2" key="1">
    <citation type="journal article" date="2014" name="Genome Announc.">
        <title>Draft Genome Sequence of Kocuria palustris PEL.</title>
        <authorList>
            <person name="Sharma G."/>
            <person name="Khatri I."/>
            <person name="Subramanian S."/>
        </authorList>
    </citation>
    <scope>NUCLEOTIDE SEQUENCE [LARGE SCALE GENOMIC DNA]</scope>
    <source>
        <strain evidence="1 2">PEL</strain>
    </source>
</reference>
<gene>
    <name evidence="1" type="ORF">C884_00372</name>
</gene>
<dbReference type="RefSeq" id="WP_006214790.1">
    <property type="nucleotide sequence ID" value="NZ_ANHZ02000013.1"/>
</dbReference>
<dbReference type="AlphaFoldDB" id="M2YD21"/>
<evidence type="ECO:0000313" key="1">
    <source>
        <dbReference type="EMBL" id="EME36524.1"/>
    </source>
</evidence>
<evidence type="ECO:0000313" key="2">
    <source>
        <dbReference type="Proteomes" id="UP000009877"/>
    </source>
</evidence>
<dbReference type="Proteomes" id="UP000009877">
    <property type="component" value="Unassembled WGS sequence"/>
</dbReference>
<proteinExistence type="predicted"/>
<keyword evidence="2" id="KW-1185">Reference proteome</keyword>
<protein>
    <submittedName>
        <fullName evidence="1">Uncharacterized protein</fullName>
    </submittedName>
</protein>
<dbReference type="EMBL" id="ANHZ02000013">
    <property type="protein sequence ID" value="EME36524.1"/>
    <property type="molecule type" value="Genomic_DNA"/>
</dbReference>
<organism evidence="1 2">
    <name type="scientific">Kocuria palustris PEL</name>
    <dbReference type="NCBI Taxonomy" id="1236550"/>
    <lineage>
        <taxon>Bacteria</taxon>
        <taxon>Bacillati</taxon>
        <taxon>Actinomycetota</taxon>
        <taxon>Actinomycetes</taxon>
        <taxon>Micrococcales</taxon>
        <taxon>Micrococcaceae</taxon>
        <taxon>Kocuria</taxon>
    </lineage>
</organism>
<name>M2YD21_9MICC</name>
<comment type="caution">
    <text evidence="1">The sequence shown here is derived from an EMBL/GenBank/DDBJ whole genome shotgun (WGS) entry which is preliminary data.</text>
</comment>
<accession>M2YD21</accession>